<dbReference type="Proteomes" id="UP000186455">
    <property type="component" value="Unassembled WGS sequence"/>
</dbReference>
<evidence type="ECO:0000256" key="1">
    <source>
        <dbReference type="SAM" id="SignalP"/>
    </source>
</evidence>
<proteinExistence type="predicted"/>
<organism evidence="2 3">
    <name type="scientific">Streptomyces uncialis</name>
    <dbReference type="NCBI Taxonomy" id="1048205"/>
    <lineage>
        <taxon>Bacteria</taxon>
        <taxon>Bacillati</taxon>
        <taxon>Actinomycetota</taxon>
        <taxon>Actinomycetes</taxon>
        <taxon>Kitasatosporales</taxon>
        <taxon>Streptomycetaceae</taxon>
        <taxon>Streptomyces</taxon>
    </lineage>
</organism>
<dbReference type="InterPro" id="IPR036379">
    <property type="entry name" value="A-amylase_inhib_sf"/>
</dbReference>
<dbReference type="EMBL" id="LFBV01000010">
    <property type="protein sequence ID" value="OKH90898.1"/>
    <property type="molecule type" value="Genomic_DNA"/>
</dbReference>
<comment type="caution">
    <text evidence="2">The sequence shown here is derived from an EMBL/GenBank/DDBJ whole genome shotgun (WGS) entry which is preliminary data.</text>
</comment>
<protein>
    <submittedName>
        <fullName evidence="2">Beta-Ig-H3/fasciclin</fullName>
    </submittedName>
</protein>
<feature type="signal peptide" evidence="1">
    <location>
        <begin position="1"/>
        <end position="30"/>
    </location>
</feature>
<dbReference type="Gene3D" id="2.60.40.20">
    <property type="entry name" value="Alpha-amylase inhibitor"/>
    <property type="match status" value="1"/>
</dbReference>
<evidence type="ECO:0000313" key="2">
    <source>
        <dbReference type="EMBL" id="OKH90898.1"/>
    </source>
</evidence>
<dbReference type="GO" id="GO:0015066">
    <property type="term" value="F:alpha-amylase inhibitor activity"/>
    <property type="evidence" value="ECO:0007669"/>
    <property type="project" value="InterPro"/>
</dbReference>
<dbReference type="RefSeq" id="WP_073793563.1">
    <property type="nucleotide sequence ID" value="NZ_CP108638.1"/>
</dbReference>
<sequence length="101" mass="10372">MLTSRKAAQAAVTAVALVGSLAVSAPPAAAATTAPSCIGRMVTETTNGFDVLLSNNCSGTRSVRVVVSLAPDSRCYKLARGASDLYIYTGVLGNYDRTVNC</sequence>
<keyword evidence="1" id="KW-0732">Signal</keyword>
<dbReference type="GeneID" id="96795208"/>
<name>A0A1Q4UZB8_9ACTN</name>
<reference evidence="2 3" key="1">
    <citation type="submission" date="2015-06" db="EMBL/GenBank/DDBJ databases">
        <title>Cloning and characterization of the uncialamcin biosynthetic gene cluster.</title>
        <authorList>
            <person name="Yan X."/>
            <person name="Huang T."/>
            <person name="Ge H."/>
            <person name="Shen B."/>
        </authorList>
    </citation>
    <scope>NUCLEOTIDE SEQUENCE [LARGE SCALE GENOMIC DNA]</scope>
    <source>
        <strain evidence="2 3">DCA2648</strain>
    </source>
</reference>
<feature type="chain" id="PRO_5012750074" evidence="1">
    <location>
        <begin position="31"/>
        <end position="101"/>
    </location>
</feature>
<evidence type="ECO:0000313" key="3">
    <source>
        <dbReference type="Proteomes" id="UP000186455"/>
    </source>
</evidence>
<gene>
    <name evidence="2" type="ORF">AB852_30650</name>
</gene>
<keyword evidence="3" id="KW-1185">Reference proteome</keyword>
<accession>A0A1Q4UZB8</accession>
<dbReference type="AlphaFoldDB" id="A0A1Q4UZB8"/>